<dbReference type="GO" id="GO:0001227">
    <property type="term" value="F:DNA-binding transcription repressor activity, RNA polymerase II-specific"/>
    <property type="evidence" value="ECO:0007669"/>
    <property type="project" value="TreeGrafter"/>
</dbReference>
<feature type="domain" description="C2H2-type" evidence="11">
    <location>
        <begin position="333"/>
        <end position="360"/>
    </location>
</feature>
<dbReference type="GO" id="GO:0000978">
    <property type="term" value="F:RNA polymerase II cis-regulatory region sequence-specific DNA binding"/>
    <property type="evidence" value="ECO:0007669"/>
    <property type="project" value="TreeGrafter"/>
</dbReference>
<name>A0AAW1K0L8_POPJA</name>
<dbReference type="GO" id="GO:0008270">
    <property type="term" value="F:zinc ion binding"/>
    <property type="evidence" value="ECO:0007669"/>
    <property type="project" value="UniProtKB-KW"/>
</dbReference>
<feature type="domain" description="C2H2-type" evidence="11">
    <location>
        <begin position="165"/>
        <end position="188"/>
    </location>
</feature>
<dbReference type="Gene3D" id="3.30.160.60">
    <property type="entry name" value="Classic Zinc Finger"/>
    <property type="match status" value="8"/>
</dbReference>
<evidence type="ECO:0000313" key="13">
    <source>
        <dbReference type="Proteomes" id="UP001458880"/>
    </source>
</evidence>
<dbReference type="SUPFAM" id="SSF57667">
    <property type="entry name" value="beta-beta-alpha zinc fingers"/>
    <property type="match status" value="5"/>
</dbReference>
<dbReference type="EMBL" id="JASPKY010000280">
    <property type="protein sequence ID" value="KAK9711407.1"/>
    <property type="molecule type" value="Genomic_DNA"/>
</dbReference>
<feature type="domain" description="C2H2-type" evidence="11">
    <location>
        <begin position="361"/>
        <end position="383"/>
    </location>
</feature>
<keyword evidence="2" id="KW-0479">Metal-binding</keyword>
<reference evidence="12 13" key="1">
    <citation type="journal article" date="2024" name="BMC Genomics">
        <title>De novo assembly and annotation of Popillia japonica's genome with initial clues to its potential as an invasive pest.</title>
        <authorList>
            <person name="Cucini C."/>
            <person name="Boschi S."/>
            <person name="Funari R."/>
            <person name="Cardaioli E."/>
            <person name="Iannotti N."/>
            <person name="Marturano G."/>
            <person name="Paoli F."/>
            <person name="Bruttini M."/>
            <person name="Carapelli A."/>
            <person name="Frati F."/>
            <person name="Nardi F."/>
        </authorList>
    </citation>
    <scope>NUCLEOTIDE SEQUENCE [LARGE SCALE GENOMIC DNA]</scope>
    <source>
        <strain evidence="12">DMR45628</strain>
    </source>
</reference>
<feature type="domain" description="C2H2-type" evidence="11">
    <location>
        <begin position="220"/>
        <end position="243"/>
    </location>
</feature>
<organism evidence="12 13">
    <name type="scientific">Popillia japonica</name>
    <name type="common">Japanese beetle</name>
    <dbReference type="NCBI Taxonomy" id="7064"/>
    <lineage>
        <taxon>Eukaryota</taxon>
        <taxon>Metazoa</taxon>
        <taxon>Ecdysozoa</taxon>
        <taxon>Arthropoda</taxon>
        <taxon>Hexapoda</taxon>
        <taxon>Insecta</taxon>
        <taxon>Pterygota</taxon>
        <taxon>Neoptera</taxon>
        <taxon>Endopterygota</taxon>
        <taxon>Coleoptera</taxon>
        <taxon>Polyphaga</taxon>
        <taxon>Scarabaeiformia</taxon>
        <taxon>Scarabaeidae</taxon>
        <taxon>Rutelinae</taxon>
        <taxon>Popillia</taxon>
    </lineage>
</organism>
<evidence type="ECO:0000313" key="12">
    <source>
        <dbReference type="EMBL" id="KAK9711407.1"/>
    </source>
</evidence>
<evidence type="ECO:0000256" key="5">
    <source>
        <dbReference type="ARBA" id="ARBA00022833"/>
    </source>
</evidence>
<dbReference type="PROSITE" id="PS00028">
    <property type="entry name" value="ZINC_FINGER_C2H2_1"/>
    <property type="match status" value="10"/>
</dbReference>
<gene>
    <name evidence="12" type="ORF">QE152_g25472</name>
</gene>
<dbReference type="Pfam" id="PF12874">
    <property type="entry name" value="zf-met"/>
    <property type="match status" value="1"/>
</dbReference>
<evidence type="ECO:0000256" key="1">
    <source>
        <dbReference type="ARBA" id="ARBA00004123"/>
    </source>
</evidence>
<evidence type="ECO:0000256" key="6">
    <source>
        <dbReference type="ARBA" id="ARBA00023015"/>
    </source>
</evidence>
<feature type="domain" description="C2H2-type" evidence="11">
    <location>
        <begin position="248"/>
        <end position="276"/>
    </location>
</feature>
<accession>A0AAW1K0L8</accession>
<dbReference type="GO" id="GO:0005654">
    <property type="term" value="C:nucleoplasm"/>
    <property type="evidence" value="ECO:0007669"/>
    <property type="project" value="TreeGrafter"/>
</dbReference>
<feature type="domain" description="C2H2-type" evidence="11">
    <location>
        <begin position="389"/>
        <end position="411"/>
    </location>
</feature>
<feature type="domain" description="C2H2-type" evidence="11">
    <location>
        <begin position="277"/>
        <end position="304"/>
    </location>
</feature>
<keyword evidence="3" id="KW-0677">Repeat</keyword>
<proteinExistence type="predicted"/>
<feature type="domain" description="C2H2-type" evidence="11">
    <location>
        <begin position="305"/>
        <end position="332"/>
    </location>
</feature>
<dbReference type="PROSITE" id="PS50157">
    <property type="entry name" value="ZINC_FINGER_C2H2_2"/>
    <property type="match status" value="10"/>
</dbReference>
<keyword evidence="13" id="KW-1185">Reference proteome</keyword>
<comment type="subcellular location">
    <subcellularLocation>
        <location evidence="1">Nucleus</location>
    </subcellularLocation>
</comment>
<dbReference type="PANTHER" id="PTHR24399:SF23">
    <property type="entry name" value="C2H2-TYPE DOMAIN-CONTAINING PROTEIN"/>
    <property type="match status" value="1"/>
</dbReference>
<dbReference type="InterPro" id="IPR013087">
    <property type="entry name" value="Znf_C2H2_type"/>
</dbReference>
<dbReference type="PANTHER" id="PTHR24399">
    <property type="entry name" value="ZINC FINGER AND BTB DOMAIN-CONTAINING"/>
    <property type="match status" value="1"/>
</dbReference>
<keyword evidence="4 10" id="KW-0863">Zinc-finger</keyword>
<evidence type="ECO:0000256" key="8">
    <source>
        <dbReference type="ARBA" id="ARBA00023242"/>
    </source>
</evidence>
<feature type="domain" description="C2H2-type" evidence="11">
    <location>
        <begin position="76"/>
        <end position="104"/>
    </location>
</feature>
<dbReference type="FunFam" id="3.30.160.60:FF:000100">
    <property type="entry name" value="Zinc finger 45-like"/>
    <property type="match status" value="1"/>
</dbReference>
<keyword evidence="5" id="KW-0862">Zinc</keyword>
<keyword evidence="6" id="KW-0805">Transcription regulation</keyword>
<evidence type="ECO:0000256" key="9">
    <source>
        <dbReference type="ARBA" id="ARBA00068876"/>
    </source>
</evidence>
<feature type="domain" description="C2H2-type" evidence="11">
    <location>
        <begin position="126"/>
        <end position="154"/>
    </location>
</feature>
<evidence type="ECO:0000256" key="2">
    <source>
        <dbReference type="ARBA" id="ARBA00022723"/>
    </source>
</evidence>
<dbReference type="FunFam" id="3.30.160.60:FF:000145">
    <property type="entry name" value="Zinc finger protein 574"/>
    <property type="match status" value="1"/>
</dbReference>
<dbReference type="SMART" id="SM00355">
    <property type="entry name" value="ZnF_C2H2"/>
    <property type="match status" value="10"/>
</dbReference>
<evidence type="ECO:0000256" key="4">
    <source>
        <dbReference type="ARBA" id="ARBA00022771"/>
    </source>
</evidence>
<evidence type="ECO:0000259" key="11">
    <source>
        <dbReference type="PROSITE" id="PS50157"/>
    </source>
</evidence>
<dbReference type="FunFam" id="3.30.160.60:FF:000446">
    <property type="entry name" value="Zinc finger protein"/>
    <property type="match status" value="1"/>
</dbReference>
<evidence type="ECO:0000256" key="3">
    <source>
        <dbReference type="ARBA" id="ARBA00022737"/>
    </source>
</evidence>
<protein>
    <recommendedName>
        <fullName evidence="9">Zinc finger protein 865</fullName>
    </recommendedName>
</protein>
<dbReference type="AlphaFoldDB" id="A0AAW1K0L8"/>
<sequence length="442" mass="52481">MKYCCRRNGSDKLHDAWVTEEARYFIIDNEESEQYNEFVKSYGSDDDKESSKEVVSQCDSNELRNRRRKADITYKIFCEICHKGYTRRSDMERHCRLKHENATINHKELKIITKSKDDLTDKEEIFTCTYCEEKFKRRIELKMHVKAQHGISRLRRRHNEINAEYFCDICSKGFTRKYDMKKHRQRQHPNAALGEDTEKDKKLINLKNLKVFGPDNKTYYKCDICKKVMKHAYDMLRHQTTHSKVYIFVCHICAKRFPSSSGLRRHVDQHHYGVKKFSCEICGKHFAANATREEHMNIHTNYRPFVCDICGKAFKQKGSLRSHQLFHTNDFKFSCNFCTKKFRRAYELKTHTWTHTGHRPHQCHLCTSTFRLGQDLKRHLRVHDKLVECACSECGATFSQQKYLNNHKRSHKSCYREVNAIDNTDSNILVQDNLKVISIFTS</sequence>
<dbReference type="Pfam" id="PF13912">
    <property type="entry name" value="zf-C2H2_6"/>
    <property type="match status" value="1"/>
</dbReference>
<keyword evidence="7" id="KW-0804">Transcription</keyword>
<evidence type="ECO:0000256" key="10">
    <source>
        <dbReference type="PROSITE-ProRule" id="PRU00042"/>
    </source>
</evidence>
<dbReference type="Pfam" id="PF13894">
    <property type="entry name" value="zf-C2H2_4"/>
    <property type="match status" value="1"/>
</dbReference>
<comment type="caution">
    <text evidence="12">The sequence shown here is derived from an EMBL/GenBank/DDBJ whole genome shotgun (WGS) entry which is preliminary data.</text>
</comment>
<dbReference type="Pfam" id="PF00096">
    <property type="entry name" value="zf-C2H2"/>
    <property type="match status" value="5"/>
</dbReference>
<keyword evidence="8" id="KW-0539">Nucleus</keyword>
<dbReference type="InterPro" id="IPR036236">
    <property type="entry name" value="Znf_C2H2_sf"/>
</dbReference>
<dbReference type="Proteomes" id="UP001458880">
    <property type="component" value="Unassembled WGS sequence"/>
</dbReference>
<evidence type="ECO:0000256" key="7">
    <source>
        <dbReference type="ARBA" id="ARBA00023163"/>
    </source>
</evidence>